<keyword evidence="11" id="KW-0966">Cell projection</keyword>
<evidence type="ECO:0000256" key="4">
    <source>
        <dbReference type="ARBA" id="ARBA00022475"/>
    </source>
</evidence>
<dbReference type="GO" id="GO:0071973">
    <property type="term" value="P:bacterial-type flagellum-dependent cell motility"/>
    <property type="evidence" value="ECO:0007669"/>
    <property type="project" value="InterPro"/>
</dbReference>
<comment type="function">
    <text evidence="1 10">Controls the rotational direction of flagella during chemotaxis.</text>
</comment>
<keyword evidence="7 10" id="KW-0283">Flagellar rotation</keyword>
<evidence type="ECO:0000256" key="2">
    <source>
        <dbReference type="ARBA" id="ARBA00004162"/>
    </source>
</evidence>
<evidence type="ECO:0000313" key="12">
    <source>
        <dbReference type="Proteomes" id="UP000270678"/>
    </source>
</evidence>
<accession>A0A3Q9IA56</accession>
<evidence type="ECO:0000256" key="9">
    <source>
        <dbReference type="ARBA" id="ARBA00023136"/>
    </source>
</evidence>
<dbReference type="RefSeq" id="WP_127000400.1">
    <property type="nucleotide sequence ID" value="NZ_CP034346.1"/>
</dbReference>
<name>A0A3Q9IA56_9BACL</name>
<evidence type="ECO:0000256" key="5">
    <source>
        <dbReference type="ARBA" id="ARBA00022500"/>
    </source>
</evidence>
<dbReference type="GO" id="GO:0005886">
    <property type="term" value="C:plasma membrane"/>
    <property type="evidence" value="ECO:0007669"/>
    <property type="project" value="UniProtKB-SubCell"/>
</dbReference>
<comment type="similarity">
    <text evidence="3 10">Belongs to the FliL family.</text>
</comment>
<keyword evidence="5 10" id="KW-0145">Chemotaxis</keyword>
<evidence type="ECO:0000256" key="7">
    <source>
        <dbReference type="ARBA" id="ARBA00022779"/>
    </source>
</evidence>
<evidence type="ECO:0000256" key="8">
    <source>
        <dbReference type="ARBA" id="ARBA00022989"/>
    </source>
</evidence>
<gene>
    <name evidence="11" type="ORF">EI981_17790</name>
</gene>
<dbReference type="AlphaFoldDB" id="A0A3Q9IA56"/>
<evidence type="ECO:0000256" key="1">
    <source>
        <dbReference type="ARBA" id="ARBA00002254"/>
    </source>
</evidence>
<keyword evidence="9 10" id="KW-0472">Membrane</keyword>
<keyword evidence="12" id="KW-1185">Reference proteome</keyword>
<keyword evidence="4 10" id="KW-1003">Cell membrane</keyword>
<keyword evidence="8" id="KW-1133">Transmembrane helix</keyword>
<dbReference type="GO" id="GO:0006935">
    <property type="term" value="P:chemotaxis"/>
    <property type="evidence" value="ECO:0007669"/>
    <property type="project" value="UniProtKB-KW"/>
</dbReference>
<dbReference type="InterPro" id="IPR005503">
    <property type="entry name" value="FliL"/>
</dbReference>
<protein>
    <recommendedName>
        <fullName evidence="10">Flagellar protein FliL</fullName>
    </recommendedName>
</protein>
<keyword evidence="6" id="KW-0812">Transmembrane</keyword>
<dbReference type="Proteomes" id="UP000270678">
    <property type="component" value="Chromosome"/>
</dbReference>
<dbReference type="GO" id="GO:0009425">
    <property type="term" value="C:bacterial-type flagellum basal body"/>
    <property type="evidence" value="ECO:0007669"/>
    <property type="project" value="InterPro"/>
</dbReference>
<evidence type="ECO:0000313" key="11">
    <source>
        <dbReference type="EMBL" id="AZS16107.1"/>
    </source>
</evidence>
<evidence type="ECO:0000256" key="6">
    <source>
        <dbReference type="ARBA" id="ARBA00022692"/>
    </source>
</evidence>
<keyword evidence="11" id="KW-0969">Cilium</keyword>
<comment type="subcellular location">
    <subcellularLocation>
        <location evidence="2">Cell membrane</location>
        <topology evidence="2">Single-pass membrane protein</topology>
    </subcellularLocation>
</comment>
<dbReference type="KEGG" id="plut:EI981_17790"/>
<sequence length="158" mass="17283">MKKMAPWLITILLAITLIVLAAFLLMNQITNPDRGSEVKNAVGNVAVPKSLSADEIVQVTSTIEGIKTNLSDAGYVVGMDFAFQMDSASTKEAFDKIKDYKIKPIIIKTLADTKPEELTGAKGKDNLSSKLLNLINKSLPEGKLIQIDITNFIMQPIY</sequence>
<evidence type="ECO:0000256" key="3">
    <source>
        <dbReference type="ARBA" id="ARBA00008281"/>
    </source>
</evidence>
<evidence type="ECO:0000256" key="10">
    <source>
        <dbReference type="RuleBase" id="RU364125"/>
    </source>
</evidence>
<dbReference type="OrthoDB" id="2664574at2"/>
<keyword evidence="11" id="KW-0282">Flagellum</keyword>
<dbReference type="Pfam" id="PF03748">
    <property type="entry name" value="FliL"/>
    <property type="match status" value="1"/>
</dbReference>
<proteinExistence type="inferred from homology"/>
<reference evidence="12" key="1">
    <citation type="submission" date="2018-12" db="EMBL/GenBank/DDBJ databases">
        <title>Complete genome sequence of Paenibacillus sp. MBLB1234.</title>
        <authorList>
            <person name="Nam Y.-D."/>
            <person name="Kang J."/>
            <person name="Chung W.-H."/>
            <person name="Park Y.S."/>
        </authorList>
    </citation>
    <scope>NUCLEOTIDE SEQUENCE [LARGE SCALE GENOMIC DNA]</scope>
    <source>
        <strain evidence="12">MBLB1234</strain>
    </source>
</reference>
<dbReference type="EMBL" id="CP034346">
    <property type="protein sequence ID" value="AZS16107.1"/>
    <property type="molecule type" value="Genomic_DNA"/>
</dbReference>
<organism evidence="11 12">
    <name type="scientific">Paenibacillus lutimineralis</name>
    <dbReference type="NCBI Taxonomy" id="2707005"/>
    <lineage>
        <taxon>Bacteria</taxon>
        <taxon>Bacillati</taxon>
        <taxon>Bacillota</taxon>
        <taxon>Bacilli</taxon>
        <taxon>Bacillales</taxon>
        <taxon>Paenibacillaceae</taxon>
        <taxon>Paenibacillus</taxon>
    </lineage>
</organism>